<evidence type="ECO:0000256" key="8">
    <source>
        <dbReference type="ARBA" id="ARBA00022618"/>
    </source>
</evidence>
<evidence type="ECO:0000256" key="18">
    <source>
        <dbReference type="ARBA" id="ARBA00048914"/>
    </source>
</evidence>
<keyword evidence="8 19" id="KW-0132">Cell division</keyword>
<dbReference type="Pfam" id="PF02873">
    <property type="entry name" value="MurB_C"/>
    <property type="match status" value="1"/>
</dbReference>
<dbReference type="HAMAP" id="MF_00037">
    <property type="entry name" value="MurB"/>
    <property type="match status" value="1"/>
</dbReference>
<dbReference type="GO" id="GO:0051301">
    <property type="term" value="P:cell division"/>
    <property type="evidence" value="ECO:0007669"/>
    <property type="project" value="UniProtKB-KW"/>
</dbReference>
<comment type="subcellular location">
    <subcellularLocation>
        <location evidence="3 19">Cytoplasm</location>
    </subcellularLocation>
</comment>
<dbReference type="Gene3D" id="3.30.465.10">
    <property type="match status" value="1"/>
</dbReference>
<keyword evidence="11 19" id="KW-0521">NADP</keyword>
<reference evidence="21" key="2">
    <citation type="submission" date="2021-04" db="EMBL/GenBank/DDBJ databases">
        <authorList>
            <person name="Gilroy R."/>
        </authorList>
    </citation>
    <scope>NUCLEOTIDE SEQUENCE</scope>
    <source>
        <strain evidence="21">ChiSxjej5B17-1746</strain>
    </source>
</reference>
<evidence type="ECO:0000256" key="15">
    <source>
        <dbReference type="ARBA" id="ARBA00023306"/>
    </source>
</evidence>
<feature type="domain" description="FAD-binding PCMH-type" evidence="20">
    <location>
        <begin position="18"/>
        <end position="190"/>
    </location>
</feature>
<dbReference type="InterPro" id="IPR003170">
    <property type="entry name" value="MurB"/>
</dbReference>
<dbReference type="InterPro" id="IPR036318">
    <property type="entry name" value="FAD-bd_PCMH-like_sf"/>
</dbReference>
<evidence type="ECO:0000256" key="4">
    <source>
        <dbReference type="ARBA" id="ARBA00004752"/>
    </source>
</evidence>
<feature type="active site" evidence="19">
    <location>
        <position position="291"/>
    </location>
</feature>
<dbReference type="InterPro" id="IPR011601">
    <property type="entry name" value="MurB_C"/>
</dbReference>
<evidence type="ECO:0000256" key="9">
    <source>
        <dbReference type="ARBA" id="ARBA00022630"/>
    </source>
</evidence>
<evidence type="ECO:0000256" key="13">
    <source>
        <dbReference type="ARBA" id="ARBA00022984"/>
    </source>
</evidence>
<evidence type="ECO:0000256" key="11">
    <source>
        <dbReference type="ARBA" id="ARBA00022857"/>
    </source>
</evidence>
<dbReference type="GO" id="GO:0005829">
    <property type="term" value="C:cytosol"/>
    <property type="evidence" value="ECO:0007669"/>
    <property type="project" value="TreeGrafter"/>
</dbReference>
<dbReference type="SUPFAM" id="SSF56194">
    <property type="entry name" value="Uridine diphospho-N-Acetylenolpyruvylglucosamine reductase, MurB, C-terminal domain"/>
    <property type="match status" value="1"/>
</dbReference>
<comment type="cofactor">
    <cofactor evidence="1 19">
        <name>FAD</name>
        <dbReference type="ChEBI" id="CHEBI:57692"/>
    </cofactor>
</comment>
<dbReference type="SUPFAM" id="SSF56176">
    <property type="entry name" value="FAD-binding/transporter-associated domain-like"/>
    <property type="match status" value="1"/>
</dbReference>
<dbReference type="Proteomes" id="UP000824264">
    <property type="component" value="Unassembled WGS sequence"/>
</dbReference>
<evidence type="ECO:0000256" key="14">
    <source>
        <dbReference type="ARBA" id="ARBA00023002"/>
    </source>
</evidence>
<sequence length="297" mass="31344">MVQIVPSPRLASLTSLHLGGPALALAVFRSEAEVEELPRIAERTGGRVVLLGGGTNVLAADGELPLLVVRCGIEAAPVVVDEEGDVRLVRVSAGMKLPRLLAWCMKRGLSGLEGMAGVPGDVGGAIAGNAGAHGMDMGSVLHSVDVFSPDRGHRTLRRGDVRCAYRSFGLGEESGPWFALTGAVLALRVASPEGVRQRVREHVERKIAVQPVRAWSAGCVFKNPPDGAPSAGKLLDEAGFRGKRLGGMCFSERHANFLVNEGTGTASAALELIRSAQDAVARRYGISLQTEVKLWVF</sequence>
<dbReference type="NCBIfam" id="TIGR00179">
    <property type="entry name" value="murB"/>
    <property type="match status" value="1"/>
</dbReference>
<evidence type="ECO:0000256" key="5">
    <source>
        <dbReference type="ARBA" id="ARBA00012518"/>
    </source>
</evidence>
<keyword evidence="13 19" id="KW-0573">Peptidoglycan synthesis</keyword>
<dbReference type="GO" id="GO:0071949">
    <property type="term" value="F:FAD binding"/>
    <property type="evidence" value="ECO:0007669"/>
    <property type="project" value="InterPro"/>
</dbReference>
<dbReference type="PANTHER" id="PTHR21071:SF4">
    <property type="entry name" value="UDP-N-ACETYLENOLPYRUVOYLGLUCOSAMINE REDUCTASE"/>
    <property type="match status" value="1"/>
</dbReference>
<comment type="catalytic activity">
    <reaction evidence="18 19">
        <text>UDP-N-acetyl-alpha-D-muramate + NADP(+) = UDP-N-acetyl-3-O-(1-carboxyvinyl)-alpha-D-glucosamine + NADPH + H(+)</text>
        <dbReference type="Rhea" id="RHEA:12248"/>
        <dbReference type="ChEBI" id="CHEBI:15378"/>
        <dbReference type="ChEBI" id="CHEBI:57783"/>
        <dbReference type="ChEBI" id="CHEBI:58349"/>
        <dbReference type="ChEBI" id="CHEBI:68483"/>
        <dbReference type="ChEBI" id="CHEBI:70757"/>
        <dbReference type="EC" id="1.3.1.98"/>
    </reaction>
</comment>
<keyword evidence="7 19" id="KW-0963">Cytoplasm</keyword>
<dbReference type="AlphaFoldDB" id="A0A9D1R0D8"/>
<evidence type="ECO:0000256" key="17">
    <source>
        <dbReference type="ARBA" id="ARBA00031026"/>
    </source>
</evidence>
<dbReference type="Gene3D" id="3.90.78.10">
    <property type="entry name" value="UDP-N-acetylenolpyruvoylglucosamine reductase, C-terminal domain"/>
    <property type="match status" value="1"/>
</dbReference>
<evidence type="ECO:0000313" key="21">
    <source>
        <dbReference type="EMBL" id="HIW78203.1"/>
    </source>
</evidence>
<keyword evidence="10 19" id="KW-0274">FAD</keyword>
<dbReference type="Gene3D" id="3.30.43.10">
    <property type="entry name" value="Uridine Diphospho-n-acetylenolpyruvylglucosamine Reductase, domain 2"/>
    <property type="match status" value="1"/>
</dbReference>
<dbReference type="InterPro" id="IPR016169">
    <property type="entry name" value="FAD-bd_PCMH_sub2"/>
</dbReference>
<dbReference type="InterPro" id="IPR036635">
    <property type="entry name" value="MurB_C_sf"/>
</dbReference>
<name>A0A9D1R0D8_9BACT</name>
<feature type="active site" description="Proton donor" evidence="19">
    <location>
        <position position="219"/>
    </location>
</feature>
<evidence type="ECO:0000256" key="19">
    <source>
        <dbReference type="HAMAP-Rule" id="MF_00037"/>
    </source>
</evidence>
<protein>
    <recommendedName>
        <fullName evidence="6 19">UDP-N-acetylenolpyruvoylglucosamine reductase</fullName>
        <ecNumber evidence="5 19">1.3.1.98</ecNumber>
    </recommendedName>
    <alternativeName>
        <fullName evidence="17 19">UDP-N-acetylmuramate dehydrogenase</fullName>
    </alternativeName>
</protein>
<keyword evidence="14 19" id="KW-0560">Oxidoreductase</keyword>
<proteinExistence type="inferred from homology"/>
<dbReference type="InterPro" id="IPR006094">
    <property type="entry name" value="Oxid_FAD_bind_N"/>
</dbReference>
<evidence type="ECO:0000259" key="20">
    <source>
        <dbReference type="PROSITE" id="PS51387"/>
    </source>
</evidence>
<reference evidence="21" key="1">
    <citation type="journal article" date="2021" name="PeerJ">
        <title>Extensive microbial diversity within the chicken gut microbiome revealed by metagenomics and culture.</title>
        <authorList>
            <person name="Gilroy R."/>
            <person name="Ravi A."/>
            <person name="Getino M."/>
            <person name="Pursley I."/>
            <person name="Horton D.L."/>
            <person name="Alikhan N.F."/>
            <person name="Baker D."/>
            <person name="Gharbi K."/>
            <person name="Hall N."/>
            <person name="Watson M."/>
            <person name="Adriaenssens E.M."/>
            <person name="Foster-Nyarko E."/>
            <person name="Jarju S."/>
            <person name="Secka A."/>
            <person name="Antonio M."/>
            <person name="Oren A."/>
            <person name="Chaudhuri R.R."/>
            <person name="La Ragione R."/>
            <person name="Hildebrand F."/>
            <person name="Pallen M.J."/>
        </authorList>
    </citation>
    <scope>NUCLEOTIDE SEQUENCE</scope>
    <source>
        <strain evidence="21">ChiSxjej5B17-1746</strain>
    </source>
</reference>
<dbReference type="InterPro" id="IPR016167">
    <property type="entry name" value="FAD-bd_PCMH_sub1"/>
</dbReference>
<evidence type="ECO:0000256" key="16">
    <source>
        <dbReference type="ARBA" id="ARBA00023316"/>
    </source>
</evidence>
<dbReference type="GO" id="GO:0008360">
    <property type="term" value="P:regulation of cell shape"/>
    <property type="evidence" value="ECO:0007669"/>
    <property type="project" value="UniProtKB-KW"/>
</dbReference>
<dbReference type="GO" id="GO:0008762">
    <property type="term" value="F:UDP-N-acetylmuramate dehydrogenase activity"/>
    <property type="evidence" value="ECO:0007669"/>
    <property type="project" value="UniProtKB-UniRule"/>
</dbReference>
<evidence type="ECO:0000256" key="12">
    <source>
        <dbReference type="ARBA" id="ARBA00022960"/>
    </source>
</evidence>
<evidence type="ECO:0000313" key="22">
    <source>
        <dbReference type="Proteomes" id="UP000824264"/>
    </source>
</evidence>
<keyword evidence="12 19" id="KW-0133">Cell shape</keyword>
<dbReference type="Pfam" id="PF01565">
    <property type="entry name" value="FAD_binding_4"/>
    <property type="match status" value="1"/>
</dbReference>
<keyword evidence="16 19" id="KW-0961">Cell wall biogenesis/degradation</keyword>
<evidence type="ECO:0000256" key="6">
    <source>
        <dbReference type="ARBA" id="ARBA00015188"/>
    </source>
</evidence>
<accession>A0A9D1R0D8</accession>
<comment type="pathway">
    <text evidence="4 19">Cell wall biogenesis; peptidoglycan biosynthesis.</text>
</comment>
<keyword evidence="15 19" id="KW-0131">Cell cycle</keyword>
<comment type="similarity">
    <text evidence="19">Belongs to the MurB family.</text>
</comment>
<keyword evidence="9 19" id="KW-0285">Flavoprotein</keyword>
<gene>
    <name evidence="19 21" type="primary">murB</name>
    <name evidence="21" type="ORF">H9874_03555</name>
</gene>
<comment type="caution">
    <text evidence="21">The sequence shown here is derived from an EMBL/GenBank/DDBJ whole genome shotgun (WGS) entry which is preliminary data.</text>
</comment>
<organism evidence="21 22">
    <name type="scientific">Candidatus Bilophila faecipullorum</name>
    <dbReference type="NCBI Taxonomy" id="2838482"/>
    <lineage>
        <taxon>Bacteria</taxon>
        <taxon>Pseudomonadati</taxon>
        <taxon>Thermodesulfobacteriota</taxon>
        <taxon>Desulfovibrionia</taxon>
        <taxon>Desulfovibrionales</taxon>
        <taxon>Desulfovibrionaceae</taxon>
        <taxon>Bilophila</taxon>
    </lineage>
</organism>
<dbReference type="EC" id="1.3.1.98" evidence="5 19"/>
<dbReference type="EMBL" id="DXGI01000125">
    <property type="protein sequence ID" value="HIW78203.1"/>
    <property type="molecule type" value="Genomic_DNA"/>
</dbReference>
<feature type="active site" evidence="19">
    <location>
        <position position="166"/>
    </location>
</feature>
<evidence type="ECO:0000256" key="7">
    <source>
        <dbReference type="ARBA" id="ARBA00022490"/>
    </source>
</evidence>
<dbReference type="InterPro" id="IPR016166">
    <property type="entry name" value="FAD-bd_PCMH"/>
</dbReference>
<evidence type="ECO:0000256" key="2">
    <source>
        <dbReference type="ARBA" id="ARBA00003921"/>
    </source>
</evidence>
<dbReference type="GO" id="GO:0009252">
    <property type="term" value="P:peptidoglycan biosynthetic process"/>
    <property type="evidence" value="ECO:0007669"/>
    <property type="project" value="UniProtKB-UniRule"/>
</dbReference>
<dbReference type="GO" id="GO:0071555">
    <property type="term" value="P:cell wall organization"/>
    <property type="evidence" value="ECO:0007669"/>
    <property type="project" value="UniProtKB-KW"/>
</dbReference>
<evidence type="ECO:0000256" key="10">
    <source>
        <dbReference type="ARBA" id="ARBA00022827"/>
    </source>
</evidence>
<dbReference type="PANTHER" id="PTHR21071">
    <property type="entry name" value="UDP-N-ACETYLENOLPYRUVOYLGLUCOSAMINE REDUCTASE"/>
    <property type="match status" value="1"/>
</dbReference>
<comment type="function">
    <text evidence="2 19">Cell wall formation.</text>
</comment>
<dbReference type="PROSITE" id="PS51387">
    <property type="entry name" value="FAD_PCMH"/>
    <property type="match status" value="1"/>
</dbReference>
<evidence type="ECO:0000256" key="3">
    <source>
        <dbReference type="ARBA" id="ARBA00004496"/>
    </source>
</evidence>
<evidence type="ECO:0000256" key="1">
    <source>
        <dbReference type="ARBA" id="ARBA00001974"/>
    </source>
</evidence>